<evidence type="ECO:0000256" key="6">
    <source>
        <dbReference type="ARBA" id="ARBA00022989"/>
    </source>
</evidence>
<dbReference type="Gene3D" id="3.40.50.300">
    <property type="entry name" value="P-loop containing nucleotide triphosphate hydrolases"/>
    <property type="match status" value="1"/>
</dbReference>
<dbReference type="Pfam" id="PF00005">
    <property type="entry name" value="ABC_tran"/>
    <property type="match status" value="1"/>
</dbReference>
<keyword evidence="6 9" id="KW-1133">Transmembrane helix</keyword>
<dbReference type="RefSeq" id="XP_004336381.1">
    <property type="nucleotide sequence ID" value="XM_004336333.1"/>
</dbReference>
<evidence type="ECO:0000256" key="2">
    <source>
        <dbReference type="ARBA" id="ARBA00022448"/>
    </source>
</evidence>
<dbReference type="Pfam" id="PF19055">
    <property type="entry name" value="ABC2_membrane_7"/>
    <property type="match status" value="1"/>
</dbReference>
<sequence>MASITSSDDDRDLEMTELASEELAEDYTRLGVSQYARIDQPTPCSQVPPRLRLNLEWRNLTLKFVVPTPPANPVLRLLLGFLPLPGALTGCLGSAMEIPILNNVSGSVRAGELVAIMGPTGSGKTTLLNVLSKRITHGGAKHLTGQVLINGNDKVTPARLKRRMAYVMQEDIFFPEISVRETVRTAAMLKLPRTMSAADKKAAVESVLSELGIVRCANTIVGNAWKRGVSGGEKKRTNIATEIVGNRSLVFLDEPTSGLDAATSLGLVVSMRALAQSGHTVVSTIHQPSSAMFLMFDRVILLAEGGWTVYSGPTKDVLSYFASLGLHTPGPQYNAADFMLEVVSSTRTIKDGRTVRQLLIDSYAANHPTTDDGAKKQPLLIADDDDQPEKSTTTTKNNNTGQWGEEASLKDVRKGAKYPTHFLQQLRVLTVRTFKQRRPAILSAPQIIVVVIFAIASSLFWLRMDKDEESLADRNAFLFYSAMYWTMDTMFITMLAFPGERAVLNKERDTGTYRLSSYFLAKVLAETPLDLVLPLFFGCITYWVVGLSAHAGAFFLWLLSLCLLTLLGSGLGLIVGAAIPNIQQAITIAVIFILSSIILGGFFLSQQSLRVWIAWARWISIIKYSYELLLLTEYQVGDDTYTPAVVNNQYPTTGGVITGDDVLDHLNVETTIWADILFLVGMIIVTRLLAYLALRFLNKKQF</sequence>
<feature type="region of interest" description="Disordered" evidence="8">
    <location>
        <begin position="382"/>
        <end position="405"/>
    </location>
</feature>
<feature type="transmembrane region" description="Helical" evidence="9">
    <location>
        <begin position="672"/>
        <end position="694"/>
    </location>
</feature>
<dbReference type="GO" id="GO:0005524">
    <property type="term" value="F:ATP binding"/>
    <property type="evidence" value="ECO:0007669"/>
    <property type="project" value="UniProtKB-KW"/>
</dbReference>
<keyword evidence="2" id="KW-0813">Transport</keyword>
<feature type="transmembrane region" description="Helical" evidence="9">
    <location>
        <begin position="440"/>
        <end position="462"/>
    </location>
</feature>
<dbReference type="SUPFAM" id="SSF52540">
    <property type="entry name" value="P-loop containing nucleoside triphosphate hydrolases"/>
    <property type="match status" value="1"/>
</dbReference>
<dbReference type="GO" id="GO:0016020">
    <property type="term" value="C:membrane"/>
    <property type="evidence" value="ECO:0007669"/>
    <property type="project" value="UniProtKB-SubCell"/>
</dbReference>
<name>L8GNP0_ACACF</name>
<reference evidence="11 12" key="1">
    <citation type="journal article" date="2013" name="Genome Biol.">
        <title>Genome of Acanthamoeba castellanii highlights extensive lateral gene transfer and early evolution of tyrosine kinase signaling.</title>
        <authorList>
            <person name="Clarke M."/>
            <person name="Lohan A.J."/>
            <person name="Liu B."/>
            <person name="Lagkouvardos I."/>
            <person name="Roy S."/>
            <person name="Zafar N."/>
            <person name="Bertelli C."/>
            <person name="Schilde C."/>
            <person name="Kianianmomeni A."/>
            <person name="Burglin T.R."/>
            <person name="Frech C."/>
            <person name="Turcotte B."/>
            <person name="Kopec K.O."/>
            <person name="Synnott J.M."/>
            <person name="Choo C."/>
            <person name="Paponov I."/>
            <person name="Finkler A."/>
            <person name="Soon Heng Tan C."/>
            <person name="Hutchins A.P."/>
            <person name="Weinmeier T."/>
            <person name="Rattei T."/>
            <person name="Chu J.S."/>
            <person name="Gimenez G."/>
            <person name="Irimia M."/>
            <person name="Rigden D.J."/>
            <person name="Fitzpatrick D.A."/>
            <person name="Lorenzo-Morales J."/>
            <person name="Bateman A."/>
            <person name="Chiu C.H."/>
            <person name="Tang P."/>
            <person name="Hegemann P."/>
            <person name="Fromm H."/>
            <person name="Raoult D."/>
            <person name="Greub G."/>
            <person name="Miranda-Saavedra D."/>
            <person name="Chen N."/>
            <person name="Nash P."/>
            <person name="Ginger M.L."/>
            <person name="Horn M."/>
            <person name="Schaap P."/>
            <person name="Caler L."/>
            <person name="Loftus B."/>
        </authorList>
    </citation>
    <scope>NUCLEOTIDE SEQUENCE [LARGE SCALE GENOMIC DNA]</scope>
    <source>
        <strain evidence="11 12">Neff</strain>
    </source>
</reference>
<feature type="transmembrane region" description="Helical" evidence="9">
    <location>
        <begin position="518"/>
        <end position="545"/>
    </location>
</feature>
<accession>L8GNP0</accession>
<dbReference type="GO" id="GO:0140359">
    <property type="term" value="F:ABC-type transporter activity"/>
    <property type="evidence" value="ECO:0007669"/>
    <property type="project" value="InterPro"/>
</dbReference>
<dbReference type="OrthoDB" id="26425at2759"/>
<organism evidence="11 12">
    <name type="scientific">Acanthamoeba castellanii (strain ATCC 30010 / Neff)</name>
    <dbReference type="NCBI Taxonomy" id="1257118"/>
    <lineage>
        <taxon>Eukaryota</taxon>
        <taxon>Amoebozoa</taxon>
        <taxon>Discosea</taxon>
        <taxon>Longamoebia</taxon>
        <taxon>Centramoebida</taxon>
        <taxon>Acanthamoebidae</taxon>
        <taxon>Acanthamoeba</taxon>
    </lineage>
</organism>
<evidence type="ECO:0000259" key="10">
    <source>
        <dbReference type="PROSITE" id="PS50893"/>
    </source>
</evidence>
<dbReference type="Proteomes" id="UP000011083">
    <property type="component" value="Unassembled WGS sequence"/>
</dbReference>
<evidence type="ECO:0000256" key="1">
    <source>
        <dbReference type="ARBA" id="ARBA00004141"/>
    </source>
</evidence>
<evidence type="ECO:0000256" key="9">
    <source>
        <dbReference type="SAM" id="Phobius"/>
    </source>
</evidence>
<dbReference type="InterPro" id="IPR027417">
    <property type="entry name" value="P-loop_NTPase"/>
</dbReference>
<keyword evidence="12" id="KW-1185">Reference proteome</keyword>
<dbReference type="PANTHER" id="PTHR48041">
    <property type="entry name" value="ABC TRANSPORTER G FAMILY MEMBER 28"/>
    <property type="match status" value="1"/>
</dbReference>
<feature type="transmembrane region" description="Helical" evidence="9">
    <location>
        <begin position="586"/>
        <end position="605"/>
    </location>
</feature>
<dbReference type="EMBL" id="KB008056">
    <property type="protein sequence ID" value="ELR14368.1"/>
    <property type="molecule type" value="Genomic_DNA"/>
</dbReference>
<keyword evidence="4" id="KW-0547">Nucleotide-binding</keyword>
<evidence type="ECO:0000256" key="3">
    <source>
        <dbReference type="ARBA" id="ARBA00022692"/>
    </source>
</evidence>
<evidence type="ECO:0000256" key="5">
    <source>
        <dbReference type="ARBA" id="ARBA00022840"/>
    </source>
</evidence>
<evidence type="ECO:0000256" key="7">
    <source>
        <dbReference type="ARBA" id="ARBA00023136"/>
    </source>
</evidence>
<dbReference type="InterPro" id="IPR043926">
    <property type="entry name" value="ABCG_dom"/>
</dbReference>
<dbReference type="GO" id="GO:0016887">
    <property type="term" value="F:ATP hydrolysis activity"/>
    <property type="evidence" value="ECO:0007669"/>
    <property type="project" value="InterPro"/>
</dbReference>
<dbReference type="PROSITE" id="PS50893">
    <property type="entry name" value="ABC_TRANSPORTER_2"/>
    <property type="match status" value="1"/>
</dbReference>
<keyword evidence="3 9" id="KW-0812">Transmembrane</keyword>
<dbReference type="SMART" id="SM00382">
    <property type="entry name" value="AAA"/>
    <property type="match status" value="1"/>
</dbReference>
<feature type="domain" description="ABC transporter" evidence="10">
    <location>
        <begin position="82"/>
        <end position="330"/>
    </location>
</feature>
<keyword evidence="7 9" id="KW-0472">Membrane</keyword>
<gene>
    <name evidence="11" type="ORF">ACA1_017770</name>
</gene>
<dbReference type="GeneID" id="14914950"/>
<dbReference type="Pfam" id="PF01061">
    <property type="entry name" value="ABC2_membrane"/>
    <property type="match status" value="1"/>
</dbReference>
<dbReference type="KEGG" id="acan:ACA1_017770"/>
<feature type="transmembrane region" description="Helical" evidence="9">
    <location>
        <begin position="551"/>
        <end position="579"/>
    </location>
</feature>
<evidence type="ECO:0000313" key="12">
    <source>
        <dbReference type="Proteomes" id="UP000011083"/>
    </source>
</evidence>
<dbReference type="AlphaFoldDB" id="L8GNP0"/>
<proteinExistence type="predicted"/>
<evidence type="ECO:0000256" key="8">
    <source>
        <dbReference type="SAM" id="MobiDB-lite"/>
    </source>
</evidence>
<dbReference type="VEuPathDB" id="AmoebaDB:ACA1_017770"/>
<feature type="transmembrane region" description="Helical" evidence="9">
    <location>
        <begin position="477"/>
        <end position="497"/>
    </location>
</feature>
<evidence type="ECO:0000313" key="11">
    <source>
        <dbReference type="EMBL" id="ELR14368.1"/>
    </source>
</evidence>
<evidence type="ECO:0000256" key="4">
    <source>
        <dbReference type="ARBA" id="ARBA00022741"/>
    </source>
</evidence>
<comment type="subcellular location">
    <subcellularLocation>
        <location evidence="1">Membrane</location>
        <topology evidence="1">Multi-pass membrane protein</topology>
    </subcellularLocation>
</comment>
<dbReference type="PANTHER" id="PTHR48041:SF139">
    <property type="entry name" value="PROTEIN SCARLET"/>
    <property type="match status" value="1"/>
</dbReference>
<dbReference type="InterPro" id="IPR003439">
    <property type="entry name" value="ABC_transporter-like_ATP-bd"/>
</dbReference>
<keyword evidence="5" id="KW-0067">ATP-binding</keyword>
<dbReference type="InterPro" id="IPR013525">
    <property type="entry name" value="ABC2_TM"/>
</dbReference>
<dbReference type="InterPro" id="IPR050352">
    <property type="entry name" value="ABCG_transporters"/>
</dbReference>
<protein>
    <submittedName>
        <fullName evidence="11">ABC2 type transporter superfamily protein</fullName>
    </submittedName>
</protein>
<dbReference type="OMA" id="NFMAFLH"/>
<dbReference type="InterPro" id="IPR003593">
    <property type="entry name" value="AAA+_ATPase"/>
</dbReference>